<dbReference type="Proteomes" id="UP000636709">
    <property type="component" value="Unassembled WGS sequence"/>
</dbReference>
<dbReference type="Gene3D" id="3.40.30.10">
    <property type="entry name" value="Glutaredoxin"/>
    <property type="match status" value="1"/>
</dbReference>
<dbReference type="Pfam" id="PF00085">
    <property type="entry name" value="Thioredoxin"/>
    <property type="match status" value="1"/>
</dbReference>
<reference evidence="3" key="1">
    <citation type="submission" date="2020-07" db="EMBL/GenBank/DDBJ databases">
        <title>Genome sequence and genetic diversity analysis of an under-domesticated orphan crop, white fonio (Digitaria exilis).</title>
        <authorList>
            <person name="Bennetzen J.L."/>
            <person name="Chen S."/>
            <person name="Ma X."/>
            <person name="Wang X."/>
            <person name="Yssel A.E.J."/>
            <person name="Chaluvadi S.R."/>
            <person name="Johnson M."/>
            <person name="Gangashetty P."/>
            <person name="Hamidou F."/>
            <person name="Sanogo M.D."/>
            <person name="Zwaenepoel A."/>
            <person name="Wallace J."/>
            <person name="Van De Peer Y."/>
            <person name="Van Deynze A."/>
        </authorList>
    </citation>
    <scope>NUCLEOTIDE SEQUENCE</scope>
    <source>
        <tissue evidence="3">Leaves</tissue>
    </source>
</reference>
<dbReference type="AlphaFoldDB" id="A0A835F9G3"/>
<comment type="caution">
    <text evidence="3">The sequence shown here is derived from an EMBL/GenBank/DDBJ whole genome shotgun (WGS) entry which is preliminary data.</text>
</comment>
<dbReference type="PANTHER" id="PTHR46115">
    <property type="entry name" value="THIOREDOXIN-LIKE PROTEIN 1"/>
    <property type="match status" value="1"/>
</dbReference>
<evidence type="ECO:0000313" key="4">
    <source>
        <dbReference type="Proteomes" id="UP000636709"/>
    </source>
</evidence>
<dbReference type="InterPro" id="IPR013766">
    <property type="entry name" value="Thioredoxin_domain"/>
</dbReference>
<evidence type="ECO:0000313" key="3">
    <source>
        <dbReference type="EMBL" id="KAF8732076.1"/>
    </source>
</evidence>
<dbReference type="CDD" id="cd02947">
    <property type="entry name" value="TRX_family"/>
    <property type="match status" value="1"/>
</dbReference>
<sequence length="67" mass="7619">MTYPHVFFQKVDVDEVKEIAAEYRIEAMPTFHFIKKGEKIDSIIGTKKDELEAKVRKHAAQPVSASA</sequence>
<dbReference type="EMBL" id="JACEFO010001605">
    <property type="protein sequence ID" value="KAF8732076.1"/>
    <property type="molecule type" value="Genomic_DNA"/>
</dbReference>
<evidence type="ECO:0000259" key="2">
    <source>
        <dbReference type="Pfam" id="PF00085"/>
    </source>
</evidence>
<dbReference type="OrthoDB" id="2121326at2759"/>
<keyword evidence="1" id="KW-1015">Disulfide bond</keyword>
<dbReference type="SUPFAM" id="SSF52833">
    <property type="entry name" value="Thioredoxin-like"/>
    <property type="match status" value="1"/>
</dbReference>
<gene>
    <name evidence="3" type="ORF">HU200_016036</name>
</gene>
<protein>
    <recommendedName>
        <fullName evidence="2">Thioredoxin domain-containing protein</fullName>
    </recommendedName>
</protein>
<organism evidence="3 4">
    <name type="scientific">Digitaria exilis</name>
    <dbReference type="NCBI Taxonomy" id="1010633"/>
    <lineage>
        <taxon>Eukaryota</taxon>
        <taxon>Viridiplantae</taxon>
        <taxon>Streptophyta</taxon>
        <taxon>Embryophyta</taxon>
        <taxon>Tracheophyta</taxon>
        <taxon>Spermatophyta</taxon>
        <taxon>Magnoliopsida</taxon>
        <taxon>Liliopsida</taxon>
        <taxon>Poales</taxon>
        <taxon>Poaceae</taxon>
        <taxon>PACMAD clade</taxon>
        <taxon>Panicoideae</taxon>
        <taxon>Panicodae</taxon>
        <taxon>Paniceae</taxon>
        <taxon>Anthephorinae</taxon>
        <taxon>Digitaria</taxon>
    </lineage>
</organism>
<dbReference type="InterPro" id="IPR036249">
    <property type="entry name" value="Thioredoxin-like_sf"/>
</dbReference>
<evidence type="ECO:0000256" key="1">
    <source>
        <dbReference type="ARBA" id="ARBA00023157"/>
    </source>
</evidence>
<name>A0A835F9G3_9POAL</name>
<accession>A0A835F9G3</accession>
<keyword evidence="4" id="KW-1185">Reference proteome</keyword>
<proteinExistence type="predicted"/>
<feature type="domain" description="Thioredoxin" evidence="2">
    <location>
        <begin position="5"/>
        <end position="56"/>
    </location>
</feature>